<reference key="1">
    <citation type="submission" date="2009-08" db="EMBL/GenBank/DDBJ databases">
        <title>The genome sequence of Spirochaeta thermophila DSM6192.</title>
        <authorList>
            <person name="Angelov A."/>
            <person name="Mientus M."/>
            <person name="Wittenberg S."/>
            <person name="Lehmann R."/>
            <person name="Liesegang H."/>
            <person name="Daniel R."/>
            <person name="Liebl W."/>
        </authorList>
    </citation>
    <scope>NUCLEOTIDE SEQUENCE</scope>
    <source>
        <strain>DSM 6192</strain>
    </source>
</reference>
<sequence>MNRWRDWYSQGVRDLEKACLDAEEGYHEWACFTAQQAAEKVTKALALRVGVEVWGHSVREILQVVSERVHIPPAVMDAARILDLYYIPPRYPNGFPSGRPADYFTRRESEEALRAARTILAFCEGVLSGERDA</sequence>
<evidence type="ECO:0000313" key="3">
    <source>
        <dbReference type="Proteomes" id="UP000001296"/>
    </source>
</evidence>
<dbReference type="PROSITE" id="PS50910">
    <property type="entry name" value="HEPN"/>
    <property type="match status" value="1"/>
</dbReference>
<dbReference type="KEGG" id="sta:STHERM_c13670"/>
<dbReference type="AlphaFoldDB" id="E0RU86"/>
<dbReference type="EMBL" id="CP001698">
    <property type="protein sequence ID" value="ADN02307.1"/>
    <property type="molecule type" value="Genomic_DNA"/>
</dbReference>
<dbReference type="Gene3D" id="1.20.120.330">
    <property type="entry name" value="Nucleotidyltransferases domain 2"/>
    <property type="match status" value="1"/>
</dbReference>
<dbReference type="Proteomes" id="UP000001296">
    <property type="component" value="Chromosome"/>
</dbReference>
<dbReference type="Pfam" id="PF05168">
    <property type="entry name" value="HEPN"/>
    <property type="match status" value="1"/>
</dbReference>
<dbReference type="PaxDb" id="665571-STHERM_c13670"/>
<evidence type="ECO:0000259" key="1">
    <source>
        <dbReference type="PROSITE" id="PS50910"/>
    </source>
</evidence>
<proteinExistence type="predicted"/>
<dbReference type="InterPro" id="IPR007842">
    <property type="entry name" value="HEPN_dom"/>
</dbReference>
<gene>
    <name evidence="2" type="ordered locus">STHERM_c13670</name>
</gene>
<dbReference type="RefSeq" id="WP_013314147.1">
    <property type="nucleotide sequence ID" value="NC_014484.1"/>
</dbReference>
<dbReference type="SMART" id="SM00748">
    <property type="entry name" value="HEPN"/>
    <property type="match status" value="1"/>
</dbReference>
<evidence type="ECO:0000313" key="2">
    <source>
        <dbReference type="EMBL" id="ADN02307.1"/>
    </source>
</evidence>
<dbReference type="SUPFAM" id="SSF81593">
    <property type="entry name" value="Nucleotidyltransferase substrate binding subunit/domain"/>
    <property type="match status" value="1"/>
</dbReference>
<dbReference type="HOGENOM" id="CLU_123170_2_1_12"/>
<feature type="domain" description="HEPN" evidence="1">
    <location>
        <begin position="8"/>
        <end position="119"/>
    </location>
</feature>
<accession>E0RU86</accession>
<organism evidence="2 3">
    <name type="scientific">Winmispira thermophila (strain ATCC 49972 / DSM 6192 / RI 19.B1)</name>
    <name type="common">Spirochaeta thermophila</name>
    <dbReference type="NCBI Taxonomy" id="665571"/>
    <lineage>
        <taxon>Bacteria</taxon>
        <taxon>Pseudomonadati</taxon>
        <taxon>Spirochaetota</taxon>
        <taxon>Spirochaetia</taxon>
        <taxon>Winmispirales</taxon>
        <taxon>Winmispiraceae</taxon>
        <taxon>Winmispira</taxon>
    </lineage>
</organism>
<protein>
    <submittedName>
        <fullName evidence="2">Putative hepn domain protein</fullName>
    </submittedName>
</protein>
<dbReference type="eggNOG" id="COG2250">
    <property type="taxonomic scope" value="Bacteria"/>
</dbReference>
<name>E0RU86_WINT6</name>
<reference evidence="2 3" key="2">
    <citation type="journal article" date="2010" name="J. Bacteriol.">
        <title>Genome sequence of the polysaccharide-degrading, thermophilic anaerobe Spirochaeta thermophila DSM 6192.</title>
        <authorList>
            <person name="Angelov A."/>
            <person name="Liebl S."/>
            <person name="Ballschmiter M."/>
            <person name="Bomeke M."/>
            <person name="Lehmann R."/>
            <person name="Liesegang H."/>
            <person name="Daniel R."/>
            <person name="Liebl W."/>
        </authorList>
    </citation>
    <scope>NUCLEOTIDE SEQUENCE [LARGE SCALE GENOMIC DNA]</scope>
    <source>
        <strain evidence="3">ATCC 49972 / DSM 6192 / RI 19.B1</strain>
    </source>
</reference>